<evidence type="ECO:0000256" key="2">
    <source>
        <dbReference type="ARBA" id="ARBA00023015"/>
    </source>
</evidence>
<keyword evidence="3" id="KW-0238">DNA-binding</keyword>
<dbReference type="PROSITE" id="PS50931">
    <property type="entry name" value="HTH_LYSR"/>
    <property type="match status" value="1"/>
</dbReference>
<dbReference type="EMBL" id="WNWM01000002">
    <property type="protein sequence ID" value="MUI14834.1"/>
    <property type="molecule type" value="Genomic_DNA"/>
</dbReference>
<evidence type="ECO:0000256" key="4">
    <source>
        <dbReference type="ARBA" id="ARBA00023163"/>
    </source>
</evidence>
<accession>A0A6I3XD19</accession>
<dbReference type="InterPro" id="IPR005119">
    <property type="entry name" value="LysR_subst-bd"/>
</dbReference>
<dbReference type="Pfam" id="PF03466">
    <property type="entry name" value="LysR_substrate"/>
    <property type="match status" value="1"/>
</dbReference>
<comment type="similarity">
    <text evidence="1">Belongs to the LysR transcriptional regulatory family.</text>
</comment>
<reference evidence="6 7" key="1">
    <citation type="submission" date="2019-11" db="EMBL/GenBank/DDBJ databases">
        <title>Draft Genome Sequences of Six Type Strains of the Genus Massilia.</title>
        <authorList>
            <person name="Miess H."/>
            <person name="Frediansyah A."/>
            <person name="Goeker M."/>
            <person name="Gross H."/>
        </authorList>
    </citation>
    <scope>NUCLEOTIDE SEQUENCE [LARGE SCALE GENOMIC DNA]</scope>
    <source>
        <strain evidence="6 7">DSM 17513</strain>
    </source>
</reference>
<dbReference type="PANTHER" id="PTHR30537:SF66">
    <property type="entry name" value="IRON-REGULATED VIRULENCE REGULATORY PROTEIN IRGB"/>
    <property type="match status" value="1"/>
</dbReference>
<dbReference type="OrthoDB" id="9786526at2"/>
<comment type="caution">
    <text evidence="6">The sequence shown here is derived from an EMBL/GenBank/DDBJ whole genome shotgun (WGS) entry which is preliminary data.</text>
</comment>
<sequence length="304" mass="32294">MALPGQIDLNDLVVFTAVVDAGGFARAALRLGVAPAKVSLEVARLEARLGTTLFTRTTRRVVATEAGRALHDECAPLLLQLRAAVDDVHATAAALTGNLRVTAPTDFGADYVAPALARFAALHPALVIELQTGDHIADLVGEGIDVAIRMGWLRDSSLRAVKLSGLEQYVVAAPGYLARAAAPRMPDDLAALEWIALTRLPAPLKWTFTGPDGANRTVALRSRIRTDSASALRSLVLDGAGVSILHRYSVQDDLAGGALVRLLPDWTLPSGGTFAVFPPGRHVSRKARTFVAFFQAWLAELDGE</sequence>
<gene>
    <name evidence="6" type="ORF">GJV26_20540</name>
</gene>
<dbReference type="SUPFAM" id="SSF53850">
    <property type="entry name" value="Periplasmic binding protein-like II"/>
    <property type="match status" value="1"/>
</dbReference>
<dbReference type="Pfam" id="PF00126">
    <property type="entry name" value="HTH_1"/>
    <property type="match status" value="1"/>
</dbReference>
<evidence type="ECO:0000259" key="5">
    <source>
        <dbReference type="PROSITE" id="PS50931"/>
    </source>
</evidence>
<evidence type="ECO:0000313" key="7">
    <source>
        <dbReference type="Proteomes" id="UP000431684"/>
    </source>
</evidence>
<dbReference type="PANTHER" id="PTHR30537">
    <property type="entry name" value="HTH-TYPE TRANSCRIPTIONAL REGULATOR"/>
    <property type="match status" value="1"/>
</dbReference>
<feature type="domain" description="HTH lysR-type" evidence="5">
    <location>
        <begin position="7"/>
        <end position="64"/>
    </location>
</feature>
<dbReference type="RefSeq" id="WP_155710598.1">
    <property type="nucleotide sequence ID" value="NZ_BMWU01000007.1"/>
</dbReference>
<dbReference type="AlphaFoldDB" id="A0A6I3XD19"/>
<dbReference type="GO" id="GO:0043565">
    <property type="term" value="F:sequence-specific DNA binding"/>
    <property type="evidence" value="ECO:0007669"/>
    <property type="project" value="TreeGrafter"/>
</dbReference>
<evidence type="ECO:0000256" key="3">
    <source>
        <dbReference type="ARBA" id="ARBA00023125"/>
    </source>
</evidence>
<dbReference type="InterPro" id="IPR058163">
    <property type="entry name" value="LysR-type_TF_proteobact-type"/>
</dbReference>
<dbReference type="GO" id="GO:0006351">
    <property type="term" value="P:DNA-templated transcription"/>
    <property type="evidence" value="ECO:0007669"/>
    <property type="project" value="TreeGrafter"/>
</dbReference>
<keyword evidence="7" id="KW-1185">Reference proteome</keyword>
<dbReference type="InterPro" id="IPR036388">
    <property type="entry name" value="WH-like_DNA-bd_sf"/>
</dbReference>
<keyword evidence="2" id="KW-0805">Transcription regulation</keyword>
<keyword evidence="4" id="KW-0804">Transcription</keyword>
<evidence type="ECO:0000256" key="1">
    <source>
        <dbReference type="ARBA" id="ARBA00009437"/>
    </source>
</evidence>
<dbReference type="CDD" id="cd08422">
    <property type="entry name" value="PBP2_CrgA_like"/>
    <property type="match status" value="1"/>
</dbReference>
<protein>
    <submittedName>
        <fullName evidence="6">LysR family transcriptional regulator</fullName>
    </submittedName>
</protein>
<dbReference type="Gene3D" id="3.40.190.290">
    <property type="match status" value="1"/>
</dbReference>
<dbReference type="InterPro" id="IPR036390">
    <property type="entry name" value="WH_DNA-bd_sf"/>
</dbReference>
<dbReference type="FunFam" id="1.10.10.10:FF:000001">
    <property type="entry name" value="LysR family transcriptional regulator"/>
    <property type="match status" value="1"/>
</dbReference>
<dbReference type="SUPFAM" id="SSF46785">
    <property type="entry name" value="Winged helix' DNA-binding domain"/>
    <property type="match status" value="1"/>
</dbReference>
<dbReference type="Gene3D" id="1.10.10.10">
    <property type="entry name" value="Winged helix-like DNA-binding domain superfamily/Winged helix DNA-binding domain"/>
    <property type="match status" value="1"/>
</dbReference>
<proteinExistence type="inferred from homology"/>
<evidence type="ECO:0000313" key="6">
    <source>
        <dbReference type="EMBL" id="MUI14834.1"/>
    </source>
</evidence>
<name>A0A6I3XD19_9BURK</name>
<dbReference type="InterPro" id="IPR000847">
    <property type="entry name" value="LysR_HTH_N"/>
</dbReference>
<organism evidence="6 7">
    <name type="scientific">Pseudoduganella dura</name>
    <dbReference type="NCBI Taxonomy" id="321982"/>
    <lineage>
        <taxon>Bacteria</taxon>
        <taxon>Pseudomonadati</taxon>
        <taxon>Pseudomonadota</taxon>
        <taxon>Betaproteobacteria</taxon>
        <taxon>Burkholderiales</taxon>
        <taxon>Oxalobacteraceae</taxon>
        <taxon>Telluria group</taxon>
        <taxon>Pseudoduganella</taxon>
    </lineage>
</organism>
<dbReference type="Proteomes" id="UP000431684">
    <property type="component" value="Unassembled WGS sequence"/>
</dbReference>
<dbReference type="GO" id="GO:0003700">
    <property type="term" value="F:DNA-binding transcription factor activity"/>
    <property type="evidence" value="ECO:0007669"/>
    <property type="project" value="InterPro"/>
</dbReference>